<accession>A0A2S9IPL5</accession>
<keyword evidence="3" id="KW-1185">Reference proteome</keyword>
<dbReference type="InterPro" id="IPR007235">
    <property type="entry name" value="Glyco_trans_28_C"/>
</dbReference>
<keyword evidence="2" id="KW-0808">Transferase</keyword>
<dbReference type="Proteomes" id="UP000239434">
    <property type="component" value="Unassembled WGS sequence"/>
</dbReference>
<sequence length="383" mass="41411">MMRPRVFFYVQHLLGIGHLARASRIAMALVADGFDVTVAMGGVPVAGFPGPDIRTVQLPPVITADHGFSGLADIQGNPVDDAFKEKRCRILLEAFDSCRPDIVILEAFPFGRRQMRFELLPLLESISAMSPKPFVVASIRDILQERTKPGRSEETIGLINGYFDLVMVHGDPTFATLDQTFPLAHEIEAKIAYTGLVAAPPPLPASRRFDVLISVGGGAAGKNLVRSAVAAARNTAAEKKWCLISGPNFPKEEIEATLREAPSNLSIFKFREDFASLLTGARLSVSQAGYNTVCDILRAGCRSLLIPFASGGETEQTTRATGLERLRLANVLREDELTSASLAAAIEHTSTGERQIHSLDLEGAHGTARILRELLGVKRSLSA</sequence>
<dbReference type="EMBL" id="PVBR01000012">
    <property type="protein sequence ID" value="PRD42432.1"/>
    <property type="molecule type" value="Genomic_DNA"/>
</dbReference>
<dbReference type="RefSeq" id="WP_105743071.1">
    <property type="nucleotide sequence ID" value="NZ_PVBR01000012.1"/>
</dbReference>
<reference evidence="2 3" key="1">
    <citation type="submission" date="2018-02" db="EMBL/GenBank/DDBJ databases">
        <title>The draft genome of Phyllobacterium sp. 1N-3.</title>
        <authorList>
            <person name="Liu L."/>
            <person name="Li L."/>
            <person name="Zhang X."/>
            <person name="Wang T."/>
            <person name="Liang L."/>
        </authorList>
    </citation>
    <scope>NUCLEOTIDE SEQUENCE [LARGE SCALE GENOMIC DNA]</scope>
    <source>
        <strain evidence="2 3">1N-3</strain>
    </source>
</reference>
<feature type="domain" description="Glycosyl transferase family 28 C-terminal" evidence="1">
    <location>
        <begin position="213"/>
        <end position="351"/>
    </location>
</feature>
<dbReference type="PANTHER" id="PTHR21015">
    <property type="entry name" value="UDP-N-ACETYLGLUCOSAMINE--N-ACETYLMURAMYL-(PENTAPEPTIDE) PYROPHOSPHORYL-UNDECAPRENOL N-ACETYLGLUCOSAMINE TRANSFERASE 1"/>
    <property type="match status" value="1"/>
</dbReference>
<evidence type="ECO:0000259" key="1">
    <source>
        <dbReference type="Pfam" id="PF04101"/>
    </source>
</evidence>
<protein>
    <submittedName>
        <fullName evidence="2">Glycosyl transferase</fullName>
    </submittedName>
</protein>
<dbReference type="AlphaFoldDB" id="A0A2S9IPL5"/>
<dbReference type="PANTHER" id="PTHR21015:SF28">
    <property type="entry name" value="SLL1722 PROTEIN"/>
    <property type="match status" value="1"/>
</dbReference>
<name>A0A2S9IPL5_9HYPH</name>
<comment type="caution">
    <text evidence="2">The sequence shown here is derived from an EMBL/GenBank/DDBJ whole genome shotgun (WGS) entry which is preliminary data.</text>
</comment>
<dbReference type="SUPFAM" id="SSF53756">
    <property type="entry name" value="UDP-Glycosyltransferase/glycogen phosphorylase"/>
    <property type="match status" value="1"/>
</dbReference>
<evidence type="ECO:0000313" key="3">
    <source>
        <dbReference type="Proteomes" id="UP000239434"/>
    </source>
</evidence>
<dbReference type="GO" id="GO:0016758">
    <property type="term" value="F:hexosyltransferase activity"/>
    <property type="evidence" value="ECO:0007669"/>
    <property type="project" value="InterPro"/>
</dbReference>
<dbReference type="Pfam" id="PF04101">
    <property type="entry name" value="Glyco_tran_28_C"/>
    <property type="match status" value="1"/>
</dbReference>
<dbReference type="Gene3D" id="3.40.50.2000">
    <property type="entry name" value="Glycogen Phosphorylase B"/>
    <property type="match status" value="1"/>
</dbReference>
<organism evidence="2 3">
    <name type="scientific">Phyllobacterium phragmitis</name>
    <dbReference type="NCBI Taxonomy" id="2670329"/>
    <lineage>
        <taxon>Bacteria</taxon>
        <taxon>Pseudomonadati</taxon>
        <taxon>Pseudomonadota</taxon>
        <taxon>Alphaproteobacteria</taxon>
        <taxon>Hyphomicrobiales</taxon>
        <taxon>Phyllobacteriaceae</taxon>
        <taxon>Phyllobacterium</taxon>
    </lineage>
</organism>
<evidence type="ECO:0000313" key="2">
    <source>
        <dbReference type="EMBL" id="PRD42432.1"/>
    </source>
</evidence>
<gene>
    <name evidence="2" type="ORF">C5748_16765</name>
</gene>
<proteinExistence type="predicted"/>